<dbReference type="EMBL" id="PDWK01000067">
    <property type="protein sequence ID" value="KAF1687088.1"/>
    <property type="molecule type" value="Genomic_DNA"/>
</dbReference>
<comment type="caution">
    <text evidence="4">The sequence shown here is derived from an EMBL/GenBank/DDBJ whole genome shotgun (WGS) entry which is preliminary data.</text>
</comment>
<dbReference type="Gene3D" id="3.40.1170.60">
    <property type="match status" value="1"/>
</dbReference>
<proteinExistence type="predicted"/>
<gene>
    <name evidence="4" type="ORF">CR938_11710</name>
</gene>
<dbReference type="GO" id="GO:0006281">
    <property type="term" value="P:DNA repair"/>
    <property type="evidence" value="ECO:0007669"/>
    <property type="project" value="InterPro"/>
</dbReference>
<reference evidence="4" key="1">
    <citation type="submission" date="2017-10" db="EMBL/GenBank/DDBJ databases">
        <title>Whole genome sequencing of members of genus Pseudoxanthomonas.</title>
        <authorList>
            <person name="Kumar S."/>
            <person name="Bansal K."/>
            <person name="Kaur A."/>
            <person name="Patil P."/>
            <person name="Sharma S."/>
            <person name="Patil P.B."/>
        </authorList>
    </citation>
    <scope>NUCLEOTIDE SEQUENCE</scope>
    <source>
        <strain evidence="4">DSM 22914</strain>
    </source>
</reference>
<sequence>MRWACILLPHLAMDGVLRGCADRQAPRILVGGPAQRRVVLAANPAARARGVRPGQPLAQARALAHGLAESGCDPGQLAAWQRLLAAWAYRFSSQGSLHGGNALLLEVAGSRRLFGDWPHFQARLRAGLEELGFRHRIVAAPNPFAARVLANVHDGLAVDEDGLRPALDALPVQRAGLPAEVAQALARMGLRRLGQVLALPRAGLARRFPAQVLRHLDALLGRQPPLLDWYRPPDRFRGRIELGYEVEASQALLFPLRRLVGDLAACLAARDGGVQRFVLHLEHEDRAPTPVEVGLLASERDPALLFEIARSRLERADVPAPVRALALHADELPTFVPAHRGLFDAHARQSLPWEQLRERLRARLGSGAVHGLRVHADHRPERAWRAEEDDGRAHAAAPLPPAPRPGWLLPAPLPLRGAVRILAGPERIESGWGDGGDLRRDYYRLRTAAGQEAWAFRPAGDPPAADGWMLHGWFA</sequence>
<feature type="domain" description="UmuC" evidence="3">
    <location>
        <begin position="28"/>
        <end position="150"/>
    </location>
</feature>
<dbReference type="RefSeq" id="WP_162125188.1">
    <property type="nucleotide sequence ID" value="NZ_PDWK01000067.1"/>
</dbReference>
<evidence type="ECO:0000313" key="4">
    <source>
        <dbReference type="EMBL" id="KAF1687088.1"/>
    </source>
</evidence>
<dbReference type="InterPro" id="IPR043502">
    <property type="entry name" value="DNA/RNA_pol_sf"/>
</dbReference>
<evidence type="ECO:0000256" key="2">
    <source>
        <dbReference type="SAM" id="MobiDB-lite"/>
    </source>
</evidence>
<evidence type="ECO:0000259" key="3">
    <source>
        <dbReference type="Pfam" id="PF00817"/>
    </source>
</evidence>
<evidence type="ECO:0000256" key="1">
    <source>
        <dbReference type="ARBA" id="ARBA00022763"/>
    </source>
</evidence>
<feature type="region of interest" description="Disordered" evidence="2">
    <location>
        <begin position="381"/>
        <end position="403"/>
    </location>
</feature>
<dbReference type="PANTHER" id="PTHR35369">
    <property type="entry name" value="BLR3025 PROTEIN-RELATED"/>
    <property type="match status" value="1"/>
</dbReference>
<dbReference type="SUPFAM" id="SSF56672">
    <property type="entry name" value="DNA/RNA polymerases"/>
    <property type="match status" value="1"/>
</dbReference>
<evidence type="ECO:0000313" key="5">
    <source>
        <dbReference type="Proteomes" id="UP000717981"/>
    </source>
</evidence>
<dbReference type="PANTHER" id="PTHR35369:SF2">
    <property type="entry name" value="BLR3025 PROTEIN"/>
    <property type="match status" value="1"/>
</dbReference>
<dbReference type="AlphaFoldDB" id="A0A921NWN9"/>
<dbReference type="CDD" id="cd03468">
    <property type="entry name" value="PolY_like"/>
    <property type="match status" value="1"/>
</dbReference>
<dbReference type="InterPro" id="IPR001126">
    <property type="entry name" value="UmuC"/>
</dbReference>
<dbReference type="OrthoDB" id="5298951at2"/>
<organism evidence="4 5">
    <name type="scientific">Pseudoxanthomonas taiwanensis</name>
    <dbReference type="NCBI Taxonomy" id="176598"/>
    <lineage>
        <taxon>Bacteria</taxon>
        <taxon>Pseudomonadati</taxon>
        <taxon>Pseudomonadota</taxon>
        <taxon>Gammaproteobacteria</taxon>
        <taxon>Lysobacterales</taxon>
        <taxon>Lysobacteraceae</taxon>
        <taxon>Pseudoxanthomonas</taxon>
    </lineage>
</organism>
<dbReference type="Proteomes" id="UP000717981">
    <property type="component" value="Unassembled WGS sequence"/>
</dbReference>
<accession>A0A921NWN9</accession>
<name>A0A921NWN9_9GAMM</name>
<keyword evidence="5" id="KW-1185">Reference proteome</keyword>
<dbReference type="Pfam" id="PF00817">
    <property type="entry name" value="IMS"/>
    <property type="match status" value="1"/>
</dbReference>
<dbReference type="InterPro" id="IPR050356">
    <property type="entry name" value="SulA_CellDiv_inhibitor"/>
</dbReference>
<protein>
    <submittedName>
        <fullName evidence="4">DNA repair nucleotidyltransferase</fullName>
    </submittedName>
</protein>
<keyword evidence="1" id="KW-0227">DNA damage</keyword>